<dbReference type="InterPro" id="IPR010998">
    <property type="entry name" value="Integrase_recombinase_N"/>
</dbReference>
<dbReference type="InterPro" id="IPR002104">
    <property type="entry name" value="Integrase_catalytic"/>
</dbReference>
<name>A0ABD4SRR6_9NEIS</name>
<dbReference type="InterPro" id="IPR011010">
    <property type="entry name" value="DNA_brk_join_enz"/>
</dbReference>
<keyword evidence="3" id="KW-0238">DNA-binding</keyword>
<keyword evidence="4" id="KW-0233">DNA recombination</keyword>
<evidence type="ECO:0000256" key="2">
    <source>
        <dbReference type="ARBA" id="ARBA00022908"/>
    </source>
</evidence>
<dbReference type="GO" id="GO:0006310">
    <property type="term" value="P:DNA recombination"/>
    <property type="evidence" value="ECO:0007669"/>
    <property type="project" value="UniProtKB-KW"/>
</dbReference>
<comment type="similarity">
    <text evidence="1">Belongs to the 'phage' integrase family.</text>
</comment>
<protein>
    <submittedName>
        <fullName evidence="8">Tyrosine-type recombinase/integrase</fullName>
    </submittedName>
</protein>
<dbReference type="Pfam" id="PF20172">
    <property type="entry name" value="DUF6538"/>
    <property type="match status" value="1"/>
</dbReference>
<dbReference type="EMBL" id="JAJAXM010000010">
    <property type="protein sequence ID" value="MCG9025697.1"/>
    <property type="molecule type" value="Genomic_DNA"/>
</dbReference>
<evidence type="ECO:0000313" key="9">
    <source>
        <dbReference type="Proteomes" id="UP001200247"/>
    </source>
</evidence>
<feature type="domain" description="Tyr recombinase" evidence="5">
    <location>
        <begin position="357"/>
        <end position="503"/>
    </location>
</feature>
<gene>
    <name evidence="8" type="ORF">LH440_07230</name>
</gene>
<dbReference type="CDD" id="cd01184">
    <property type="entry name" value="INT_C_like_1"/>
    <property type="match status" value="1"/>
</dbReference>
<dbReference type="Gene3D" id="1.10.150.130">
    <property type="match status" value="1"/>
</dbReference>
<dbReference type="InterPro" id="IPR013762">
    <property type="entry name" value="Integrase-like_cat_sf"/>
</dbReference>
<evidence type="ECO:0000259" key="5">
    <source>
        <dbReference type="Pfam" id="PF00589"/>
    </source>
</evidence>
<dbReference type="GO" id="GO:0003677">
    <property type="term" value="F:DNA binding"/>
    <property type="evidence" value="ECO:0007669"/>
    <property type="project" value="UniProtKB-KW"/>
</dbReference>
<dbReference type="GO" id="GO:0015074">
    <property type="term" value="P:DNA integration"/>
    <property type="evidence" value="ECO:0007669"/>
    <property type="project" value="UniProtKB-KW"/>
</dbReference>
<dbReference type="RefSeq" id="WP_239893879.1">
    <property type="nucleotide sequence ID" value="NZ_JAJAXM010000010.1"/>
</dbReference>
<dbReference type="Gene3D" id="1.10.443.10">
    <property type="entry name" value="Intergrase catalytic core"/>
    <property type="match status" value="1"/>
</dbReference>
<accession>A0ABD4SRR6</accession>
<evidence type="ECO:0000256" key="4">
    <source>
        <dbReference type="ARBA" id="ARBA00023172"/>
    </source>
</evidence>
<dbReference type="Pfam" id="PF02899">
    <property type="entry name" value="Phage_int_SAM_1"/>
    <property type="match status" value="1"/>
</dbReference>
<evidence type="ECO:0000256" key="3">
    <source>
        <dbReference type="ARBA" id="ARBA00023125"/>
    </source>
</evidence>
<dbReference type="InterPro" id="IPR050090">
    <property type="entry name" value="Tyrosine_recombinase_XerCD"/>
</dbReference>
<keyword evidence="2" id="KW-0229">DNA integration</keyword>
<feature type="domain" description="Integrase SAM-like N-terminal" evidence="6">
    <location>
        <begin position="219"/>
        <end position="293"/>
    </location>
</feature>
<evidence type="ECO:0000313" key="8">
    <source>
        <dbReference type="EMBL" id="MCG9025697.1"/>
    </source>
</evidence>
<dbReference type="PANTHER" id="PTHR30349">
    <property type="entry name" value="PHAGE INTEGRASE-RELATED"/>
    <property type="match status" value="1"/>
</dbReference>
<dbReference type="Proteomes" id="UP001200247">
    <property type="component" value="Unassembled WGS sequence"/>
</dbReference>
<comment type="caution">
    <text evidence="8">The sequence shown here is derived from an EMBL/GenBank/DDBJ whole genome shotgun (WGS) entry which is preliminary data.</text>
</comment>
<evidence type="ECO:0000259" key="7">
    <source>
        <dbReference type="Pfam" id="PF20172"/>
    </source>
</evidence>
<proteinExistence type="inferred from homology"/>
<organism evidence="8 9">
    <name type="scientific">Laribacter hongkongensis</name>
    <dbReference type="NCBI Taxonomy" id="168471"/>
    <lineage>
        <taxon>Bacteria</taxon>
        <taxon>Pseudomonadati</taxon>
        <taxon>Pseudomonadota</taxon>
        <taxon>Betaproteobacteria</taxon>
        <taxon>Neisseriales</taxon>
        <taxon>Aquaspirillaceae</taxon>
        <taxon>Laribacter</taxon>
    </lineage>
</organism>
<evidence type="ECO:0000259" key="6">
    <source>
        <dbReference type="Pfam" id="PF02899"/>
    </source>
</evidence>
<feature type="domain" description="DUF6538" evidence="7">
    <location>
        <begin position="8"/>
        <end position="67"/>
    </location>
</feature>
<dbReference type="PANTHER" id="PTHR30349:SF41">
    <property type="entry name" value="INTEGRASE_RECOMBINASE PROTEIN MJ0367-RELATED"/>
    <property type="match status" value="1"/>
</dbReference>
<dbReference type="AlphaFoldDB" id="A0ABD4SRR6"/>
<sequence length="539" mass="60559">MEMARIAHTYKHPNGVYYFNLKTPKALSGHFPTQLIRFSLNTKDPRKAAVLAAQHFLRYQAEFDSIRASLAKKTLDVLSDDDLSRIPQGFASHLLEQDEKLRVDVLGQLEGEATDVAFETWGMAIEVFARRYRQGLAKGRVDVIEPDLTHYLASNGIAVSKDAPEYRKLLLAALKAAIRAFDEKARRHQGEVVETPAMPSLQPVKANTGKASGDGLMELLDKYQAERKLPLKTFEDYQHKLRTFIEVNGDLPVRAIEKKHGIAFKDALVTKGLSAKTINEKYLAMVKAVLNWASTNDYVELNLLTPVRVSEGKVKEEKRKPYSLKALQTIFSSPIYTRGERPEDPDSGGEAAFWLPLLALYTGARLGELAQLMVKDIQHAGGRYFLSITDEGEDRSIKTNESRRRVPVHADLIRMGLIEYVASLNPNGYLFPLLKTDKYGKRSSEWSKWWGEWCRGTLRITDKRMVFHSFRHGFKDICRACSIEEAVHDALTGHSNGSVGRSYGSGLYPLNPLFDAMDKLKVDGLDLSGIQWVAVTCSV</sequence>
<evidence type="ECO:0000256" key="1">
    <source>
        <dbReference type="ARBA" id="ARBA00008857"/>
    </source>
</evidence>
<dbReference type="InterPro" id="IPR004107">
    <property type="entry name" value="Integrase_SAM-like_N"/>
</dbReference>
<reference evidence="8 9" key="1">
    <citation type="submission" date="2021-10" db="EMBL/GenBank/DDBJ databases">
        <title>Whole-genome sequencing analysis of Laribacter hongkongensis: virulence gene profiles, carbohydrate-active enzyme prediction, and antimicrobial resistance characterization.</title>
        <authorList>
            <person name="Yuan P."/>
            <person name="Zhan Y."/>
            <person name="Chen D."/>
        </authorList>
    </citation>
    <scope>NUCLEOTIDE SEQUENCE [LARGE SCALE GENOMIC DNA]</scope>
    <source>
        <strain evidence="8 9">W67</strain>
    </source>
</reference>
<dbReference type="InterPro" id="IPR046668">
    <property type="entry name" value="DUF6538"/>
</dbReference>
<dbReference type="SUPFAM" id="SSF56349">
    <property type="entry name" value="DNA breaking-rejoining enzymes"/>
    <property type="match status" value="1"/>
</dbReference>
<dbReference type="Pfam" id="PF00589">
    <property type="entry name" value="Phage_integrase"/>
    <property type="match status" value="1"/>
</dbReference>